<comment type="caution">
    <text evidence="1">The sequence shown here is derived from an EMBL/GenBank/DDBJ whole genome shotgun (WGS) entry which is preliminary data.</text>
</comment>
<reference evidence="1 2" key="1">
    <citation type="journal article" date="2021" name="Elife">
        <title>Chloroplast acquisition without the gene transfer in kleptoplastic sea slugs, Plakobranchus ocellatus.</title>
        <authorList>
            <person name="Maeda T."/>
            <person name="Takahashi S."/>
            <person name="Yoshida T."/>
            <person name="Shimamura S."/>
            <person name="Takaki Y."/>
            <person name="Nagai Y."/>
            <person name="Toyoda A."/>
            <person name="Suzuki Y."/>
            <person name="Arimoto A."/>
            <person name="Ishii H."/>
            <person name="Satoh N."/>
            <person name="Nishiyama T."/>
            <person name="Hasebe M."/>
            <person name="Maruyama T."/>
            <person name="Minagawa J."/>
            <person name="Obokata J."/>
            <person name="Shigenobu S."/>
        </authorList>
    </citation>
    <scope>NUCLEOTIDE SEQUENCE [LARGE SCALE GENOMIC DNA]</scope>
</reference>
<sequence>MKAVRTFNRSTEEMSRAIWAGYYHSVSTKEQPQHDLCPDTWCWYQRAKQTRPVDPAMHERHQSTFLNQDVALHVRHIYERLTDPSLLSRCLLGKTQNANESLHSVIWAKCPKHTFSGLHRV</sequence>
<evidence type="ECO:0000313" key="2">
    <source>
        <dbReference type="Proteomes" id="UP000735302"/>
    </source>
</evidence>
<dbReference type="AlphaFoldDB" id="A0AAV4BZC0"/>
<keyword evidence="2" id="KW-1185">Reference proteome</keyword>
<proteinExistence type="predicted"/>
<accession>A0AAV4BZC0</accession>
<protein>
    <submittedName>
        <fullName evidence="1">Uncharacterized protein</fullName>
    </submittedName>
</protein>
<dbReference type="Proteomes" id="UP000735302">
    <property type="component" value="Unassembled WGS sequence"/>
</dbReference>
<evidence type="ECO:0000313" key="1">
    <source>
        <dbReference type="EMBL" id="GFO23744.1"/>
    </source>
</evidence>
<dbReference type="EMBL" id="BLXT01005528">
    <property type="protein sequence ID" value="GFO23744.1"/>
    <property type="molecule type" value="Genomic_DNA"/>
</dbReference>
<name>A0AAV4BZC0_9GAST</name>
<gene>
    <name evidence="1" type="ORF">PoB_005024900</name>
</gene>
<organism evidence="1 2">
    <name type="scientific">Plakobranchus ocellatus</name>
    <dbReference type="NCBI Taxonomy" id="259542"/>
    <lineage>
        <taxon>Eukaryota</taxon>
        <taxon>Metazoa</taxon>
        <taxon>Spiralia</taxon>
        <taxon>Lophotrochozoa</taxon>
        <taxon>Mollusca</taxon>
        <taxon>Gastropoda</taxon>
        <taxon>Heterobranchia</taxon>
        <taxon>Euthyneura</taxon>
        <taxon>Panpulmonata</taxon>
        <taxon>Sacoglossa</taxon>
        <taxon>Placobranchoidea</taxon>
        <taxon>Plakobranchidae</taxon>
        <taxon>Plakobranchus</taxon>
    </lineage>
</organism>